<dbReference type="NCBIfam" id="TIGR00442">
    <property type="entry name" value="hisS"/>
    <property type="match status" value="1"/>
</dbReference>
<evidence type="ECO:0000256" key="4">
    <source>
        <dbReference type="ARBA" id="ARBA00022741"/>
    </source>
</evidence>
<keyword evidence="3 9" id="KW-0436">Ligase</keyword>
<dbReference type="CDD" id="cd00859">
    <property type="entry name" value="HisRS_anticodon"/>
    <property type="match status" value="1"/>
</dbReference>
<evidence type="ECO:0000256" key="8">
    <source>
        <dbReference type="ARBA" id="ARBA00047639"/>
    </source>
</evidence>
<accession>A0A0R1H3U0</accession>
<dbReference type="PANTHER" id="PTHR43707:SF1">
    <property type="entry name" value="HISTIDINE--TRNA LIGASE, MITOCHONDRIAL-RELATED"/>
    <property type="match status" value="1"/>
</dbReference>
<comment type="caution">
    <text evidence="12">The sequence shown here is derived from an EMBL/GenBank/DDBJ whole genome shotgun (WGS) entry which is preliminary data.</text>
</comment>
<dbReference type="Pfam" id="PF13393">
    <property type="entry name" value="tRNA-synt_His"/>
    <property type="match status" value="1"/>
</dbReference>
<evidence type="ECO:0000256" key="10">
    <source>
        <dbReference type="PIRSR" id="PIRSR001549-1"/>
    </source>
</evidence>
<feature type="binding site" evidence="10">
    <location>
        <position position="114"/>
    </location>
    <ligand>
        <name>L-histidine</name>
        <dbReference type="ChEBI" id="CHEBI:57595"/>
    </ligand>
</feature>
<dbReference type="Pfam" id="PF03129">
    <property type="entry name" value="HGTP_anticodon"/>
    <property type="match status" value="1"/>
</dbReference>
<dbReference type="GO" id="GO:0016740">
    <property type="term" value="F:transferase activity"/>
    <property type="evidence" value="ECO:0007669"/>
    <property type="project" value="UniProtKB-ARBA"/>
</dbReference>
<dbReference type="GO" id="GO:0005524">
    <property type="term" value="F:ATP binding"/>
    <property type="evidence" value="ECO:0007669"/>
    <property type="project" value="UniProtKB-UniRule"/>
</dbReference>
<dbReference type="PATRIC" id="fig|1423722.3.peg.158"/>
<comment type="subunit">
    <text evidence="9">Homodimer.</text>
</comment>
<protein>
    <recommendedName>
        <fullName evidence="9">Histidine--tRNA ligase</fullName>
        <ecNumber evidence="9">6.1.1.21</ecNumber>
    </recommendedName>
    <alternativeName>
        <fullName evidence="9">Histidyl-tRNA synthetase</fullName>
        <shortName evidence="9">HisRS</shortName>
    </alternativeName>
</protein>
<dbReference type="EMBL" id="AZCV01000001">
    <property type="protein sequence ID" value="KRK38468.1"/>
    <property type="molecule type" value="Genomic_DNA"/>
</dbReference>
<dbReference type="PANTHER" id="PTHR43707">
    <property type="entry name" value="HISTIDYL-TRNA SYNTHETASE"/>
    <property type="match status" value="1"/>
</dbReference>
<feature type="binding site" evidence="10">
    <location>
        <position position="259"/>
    </location>
    <ligand>
        <name>L-histidine</name>
        <dbReference type="ChEBI" id="CHEBI:57595"/>
    </ligand>
</feature>
<evidence type="ECO:0000256" key="3">
    <source>
        <dbReference type="ARBA" id="ARBA00022598"/>
    </source>
</evidence>
<keyword evidence="13" id="KW-1185">Reference proteome</keyword>
<keyword evidence="5 9" id="KW-0067">ATP-binding</keyword>
<dbReference type="InterPro" id="IPR041715">
    <property type="entry name" value="HisRS-like_core"/>
</dbReference>
<comment type="subcellular location">
    <subcellularLocation>
        <location evidence="9">Cytoplasm</location>
    </subcellularLocation>
</comment>
<feature type="binding site" evidence="10">
    <location>
        <position position="128"/>
    </location>
    <ligand>
        <name>L-histidine</name>
        <dbReference type="ChEBI" id="CHEBI:57595"/>
    </ligand>
</feature>
<evidence type="ECO:0000313" key="13">
    <source>
        <dbReference type="Proteomes" id="UP000050909"/>
    </source>
</evidence>
<comment type="similarity">
    <text evidence="1 9">Belongs to the class-II aminoacyl-tRNA synthetase family.</text>
</comment>
<keyword evidence="7 9" id="KW-0030">Aminoacyl-tRNA synthetase</keyword>
<feature type="binding site" evidence="10">
    <location>
        <begin position="81"/>
        <end position="83"/>
    </location>
    <ligand>
        <name>L-histidine</name>
        <dbReference type="ChEBI" id="CHEBI:57595"/>
    </ligand>
</feature>
<dbReference type="InterPro" id="IPR004154">
    <property type="entry name" value="Anticodon-bd"/>
</dbReference>
<dbReference type="InterPro" id="IPR033656">
    <property type="entry name" value="HisRS_anticodon"/>
</dbReference>
<proteinExistence type="inferred from homology"/>
<name>A0A0R1H3U0_9LACO</name>
<dbReference type="SUPFAM" id="SSF52954">
    <property type="entry name" value="Class II aaRS ABD-related"/>
    <property type="match status" value="1"/>
</dbReference>
<reference evidence="12 13" key="1">
    <citation type="journal article" date="2015" name="Genome Announc.">
        <title>Expanding the biotechnology potential of lactobacilli through comparative genomics of 213 strains and associated genera.</title>
        <authorList>
            <person name="Sun Z."/>
            <person name="Harris H.M."/>
            <person name="McCann A."/>
            <person name="Guo C."/>
            <person name="Argimon S."/>
            <person name="Zhang W."/>
            <person name="Yang X."/>
            <person name="Jeffery I.B."/>
            <person name="Cooney J.C."/>
            <person name="Kagawa T.F."/>
            <person name="Liu W."/>
            <person name="Song Y."/>
            <person name="Salvetti E."/>
            <person name="Wrobel A."/>
            <person name="Rasinkangas P."/>
            <person name="Parkhill J."/>
            <person name="Rea M.C."/>
            <person name="O'Sullivan O."/>
            <person name="Ritari J."/>
            <person name="Douillard F.P."/>
            <person name="Paul Ross R."/>
            <person name="Yang R."/>
            <person name="Briner A.E."/>
            <person name="Felis G.E."/>
            <person name="de Vos W.M."/>
            <person name="Barrangou R."/>
            <person name="Klaenhammer T.R."/>
            <person name="Caufield P.W."/>
            <person name="Cui Y."/>
            <person name="Zhang H."/>
            <person name="O'Toole P.W."/>
        </authorList>
    </citation>
    <scope>NUCLEOTIDE SEQUENCE [LARGE SCALE GENOMIC DNA]</scope>
    <source>
        <strain evidence="12 13">DSM 20534</strain>
    </source>
</reference>
<dbReference type="AlphaFoldDB" id="A0A0R1H3U0"/>
<dbReference type="Proteomes" id="UP000050909">
    <property type="component" value="Unassembled WGS sequence"/>
</dbReference>
<organism evidence="12 13">
    <name type="scientific">Amylolactobacillus amylotrophicus DSM 20534</name>
    <dbReference type="NCBI Taxonomy" id="1423722"/>
    <lineage>
        <taxon>Bacteria</taxon>
        <taxon>Bacillati</taxon>
        <taxon>Bacillota</taxon>
        <taxon>Bacilli</taxon>
        <taxon>Lactobacillales</taxon>
        <taxon>Lactobacillaceae</taxon>
        <taxon>Amylolactobacillus</taxon>
    </lineage>
</organism>
<dbReference type="EC" id="6.1.1.21" evidence="9"/>
<feature type="binding site" evidence="10">
    <location>
        <begin position="263"/>
        <end position="264"/>
    </location>
    <ligand>
        <name>L-histidine</name>
        <dbReference type="ChEBI" id="CHEBI:57595"/>
    </ligand>
</feature>
<dbReference type="HAMAP" id="MF_00127">
    <property type="entry name" value="His_tRNA_synth"/>
    <property type="match status" value="1"/>
</dbReference>
<dbReference type="GO" id="GO:0004821">
    <property type="term" value="F:histidine-tRNA ligase activity"/>
    <property type="evidence" value="ECO:0007669"/>
    <property type="project" value="UniProtKB-UniRule"/>
</dbReference>
<dbReference type="RefSeq" id="WP_054745009.1">
    <property type="nucleotide sequence ID" value="NZ_AZCV01000001.1"/>
</dbReference>
<keyword evidence="6 9" id="KW-0648">Protein biosynthesis</keyword>
<evidence type="ECO:0000256" key="7">
    <source>
        <dbReference type="ARBA" id="ARBA00023146"/>
    </source>
</evidence>
<dbReference type="Gene3D" id="3.40.50.800">
    <property type="entry name" value="Anticodon-binding domain"/>
    <property type="match status" value="1"/>
</dbReference>
<dbReference type="InterPro" id="IPR004516">
    <property type="entry name" value="HisRS/HisZ"/>
</dbReference>
<dbReference type="Gene3D" id="3.30.930.10">
    <property type="entry name" value="Bira Bifunctional Protein, Domain 2"/>
    <property type="match status" value="1"/>
</dbReference>
<dbReference type="GO" id="GO:0005737">
    <property type="term" value="C:cytoplasm"/>
    <property type="evidence" value="ECO:0007669"/>
    <property type="project" value="UniProtKB-SubCell"/>
</dbReference>
<dbReference type="PIRSF" id="PIRSF001549">
    <property type="entry name" value="His-tRNA_synth"/>
    <property type="match status" value="1"/>
</dbReference>
<dbReference type="InterPro" id="IPR006195">
    <property type="entry name" value="aa-tRNA-synth_II"/>
</dbReference>
<dbReference type="InterPro" id="IPR015807">
    <property type="entry name" value="His-tRNA-ligase"/>
</dbReference>
<dbReference type="PROSITE" id="PS50862">
    <property type="entry name" value="AA_TRNA_LIGASE_II"/>
    <property type="match status" value="1"/>
</dbReference>
<evidence type="ECO:0000313" key="12">
    <source>
        <dbReference type="EMBL" id="KRK38468.1"/>
    </source>
</evidence>
<evidence type="ECO:0000256" key="9">
    <source>
        <dbReference type="HAMAP-Rule" id="MF_00127"/>
    </source>
</evidence>
<comment type="catalytic activity">
    <reaction evidence="8 9">
        <text>tRNA(His) + L-histidine + ATP = L-histidyl-tRNA(His) + AMP + diphosphate + H(+)</text>
        <dbReference type="Rhea" id="RHEA:17313"/>
        <dbReference type="Rhea" id="RHEA-COMP:9665"/>
        <dbReference type="Rhea" id="RHEA-COMP:9689"/>
        <dbReference type="ChEBI" id="CHEBI:15378"/>
        <dbReference type="ChEBI" id="CHEBI:30616"/>
        <dbReference type="ChEBI" id="CHEBI:33019"/>
        <dbReference type="ChEBI" id="CHEBI:57595"/>
        <dbReference type="ChEBI" id="CHEBI:78442"/>
        <dbReference type="ChEBI" id="CHEBI:78527"/>
        <dbReference type="ChEBI" id="CHEBI:456215"/>
        <dbReference type="EC" id="6.1.1.21"/>
    </reaction>
</comment>
<dbReference type="GO" id="GO:0006427">
    <property type="term" value="P:histidyl-tRNA aminoacylation"/>
    <property type="evidence" value="ECO:0007669"/>
    <property type="project" value="UniProtKB-UniRule"/>
</dbReference>
<keyword evidence="2 9" id="KW-0963">Cytoplasm</keyword>
<feature type="domain" description="Aminoacyl-transfer RNA synthetases class-II family profile" evidence="11">
    <location>
        <begin position="8"/>
        <end position="319"/>
    </location>
</feature>
<keyword evidence="4 9" id="KW-0547">Nucleotide-binding</keyword>
<feature type="binding site" evidence="10">
    <location>
        <position position="132"/>
    </location>
    <ligand>
        <name>L-histidine</name>
        <dbReference type="ChEBI" id="CHEBI:57595"/>
    </ligand>
</feature>
<evidence type="ECO:0000256" key="6">
    <source>
        <dbReference type="ARBA" id="ARBA00022917"/>
    </source>
</evidence>
<gene>
    <name evidence="9" type="primary">hisS</name>
    <name evidence="12" type="ORF">FC62_GL000154</name>
</gene>
<evidence type="ECO:0000259" key="11">
    <source>
        <dbReference type="PROSITE" id="PS50862"/>
    </source>
</evidence>
<dbReference type="InterPro" id="IPR036621">
    <property type="entry name" value="Anticodon-bd_dom_sf"/>
</dbReference>
<dbReference type="GO" id="GO:0140096">
    <property type="term" value="F:catalytic activity, acting on a protein"/>
    <property type="evidence" value="ECO:0007669"/>
    <property type="project" value="UniProtKB-ARBA"/>
</dbReference>
<evidence type="ECO:0000256" key="5">
    <source>
        <dbReference type="ARBA" id="ARBA00022840"/>
    </source>
</evidence>
<dbReference type="CDD" id="cd00773">
    <property type="entry name" value="HisRS-like_core"/>
    <property type="match status" value="1"/>
</dbReference>
<dbReference type="SUPFAM" id="SSF55681">
    <property type="entry name" value="Class II aaRS and biotin synthetases"/>
    <property type="match status" value="1"/>
</dbReference>
<sequence>MKLQKPKGTVDILPQTVRQWQKVEEITRNFFQKANYQEIRTPIFENYELFARSSGEESDVVQKEMYDFLDKGNRRLALRPEGTAGVVRSFVENKLYGPEYAKPYKLFYIEPMFRYERPQAGRQRQFHQIGVESFGSSNALQDIEVVMLGYKLLQTLGVKNYELHINSLGTKYVRAKYHDALVAYFTPLVDSLSADSKRRLTTNPLRILDSKDEADQQFLPDAPKIIDYLDDESKANFNLITDTLTQLGVNYELDDDLVRGLDYYTGTIFEFMVDDQELWHSKSTILGGGRYDDLVAEFSGPQTPAVGFGIGLERLLLVLNVQNPQLFAESGIDFFIANVGDDTIVPTIKLTESIRSAGFSAEYDVEQRKLKAQFKAATRANAQYVITLGDEEIATKSVAVKRLTDGKQVATTFDQIETDLQNVLRQFN</sequence>
<evidence type="ECO:0000256" key="1">
    <source>
        <dbReference type="ARBA" id="ARBA00008226"/>
    </source>
</evidence>
<evidence type="ECO:0000256" key="2">
    <source>
        <dbReference type="ARBA" id="ARBA00022490"/>
    </source>
</evidence>
<dbReference type="InterPro" id="IPR045864">
    <property type="entry name" value="aa-tRNA-synth_II/BPL/LPL"/>
</dbReference>